<comment type="caution">
    <text evidence="3">The sequence shown here is derived from an EMBL/GenBank/DDBJ whole genome shotgun (WGS) entry which is preliminary data.</text>
</comment>
<dbReference type="SUPFAM" id="SSF57414">
    <property type="entry name" value="Hairpin loop containing domain-like"/>
    <property type="match status" value="1"/>
</dbReference>
<evidence type="ECO:0000313" key="4">
    <source>
        <dbReference type="Proteomes" id="UP000230066"/>
    </source>
</evidence>
<sequence>MVHLSCKHISIVQATGVIVILICFEMSFYCALCPIGFDEVAKNVCLIGFQKEVKFCLANKLCEEEGLERGLRLFIPGLNAFRIPSAILSPNRIFTSITALLNRSTVLEDGWQVGDPGFAGYIINSQYHQLPWLEGDPNYPANAITMLRNGDFIDDSQQILLATFVSCELSSRALPGNMERFNRNWPFKLGSMFLTRNDADACFVSHNAATLMQCAMKCKIRLVCRSFYYNEHTKGCYMSLYVDSILPYHLTSKPGNWERFARPFW</sequence>
<protein>
    <recommendedName>
        <fullName evidence="2">Apple domain-containing protein</fullName>
    </recommendedName>
</protein>
<dbReference type="EMBL" id="JXXN02002778">
    <property type="protein sequence ID" value="THD22415.1"/>
    <property type="molecule type" value="Genomic_DNA"/>
</dbReference>
<dbReference type="InterPro" id="IPR003609">
    <property type="entry name" value="Pan_app"/>
</dbReference>
<organism evidence="3 4">
    <name type="scientific">Fasciola hepatica</name>
    <name type="common">Liver fluke</name>
    <dbReference type="NCBI Taxonomy" id="6192"/>
    <lineage>
        <taxon>Eukaryota</taxon>
        <taxon>Metazoa</taxon>
        <taxon>Spiralia</taxon>
        <taxon>Lophotrochozoa</taxon>
        <taxon>Platyhelminthes</taxon>
        <taxon>Trematoda</taxon>
        <taxon>Digenea</taxon>
        <taxon>Plagiorchiida</taxon>
        <taxon>Echinostomata</taxon>
        <taxon>Echinostomatoidea</taxon>
        <taxon>Fasciolidae</taxon>
        <taxon>Fasciola</taxon>
    </lineage>
</organism>
<proteinExistence type="predicted"/>
<evidence type="ECO:0000313" key="3">
    <source>
        <dbReference type="EMBL" id="THD22415.1"/>
    </source>
</evidence>
<keyword evidence="1" id="KW-0472">Membrane</keyword>
<feature type="domain" description="Apple" evidence="2">
    <location>
        <begin position="206"/>
        <end position="240"/>
    </location>
</feature>
<accession>A0A4E0R5S5</accession>
<gene>
    <name evidence="3" type="ORF">D915_006043</name>
</gene>
<reference evidence="3" key="1">
    <citation type="submission" date="2019-03" db="EMBL/GenBank/DDBJ databases">
        <title>Improved annotation for the trematode Fasciola hepatica.</title>
        <authorList>
            <person name="Choi Y.-J."/>
            <person name="Martin J."/>
            <person name="Mitreva M."/>
        </authorList>
    </citation>
    <scope>NUCLEOTIDE SEQUENCE [LARGE SCALE GENOMIC DNA]</scope>
</reference>
<keyword evidence="4" id="KW-1185">Reference proteome</keyword>
<evidence type="ECO:0000259" key="2">
    <source>
        <dbReference type="Pfam" id="PF00024"/>
    </source>
</evidence>
<evidence type="ECO:0000256" key="1">
    <source>
        <dbReference type="SAM" id="Phobius"/>
    </source>
</evidence>
<dbReference type="Pfam" id="PF00024">
    <property type="entry name" value="PAN_1"/>
    <property type="match status" value="1"/>
</dbReference>
<keyword evidence="1" id="KW-1133">Transmembrane helix</keyword>
<dbReference type="AlphaFoldDB" id="A0A4E0R5S5"/>
<name>A0A4E0R5S5_FASHE</name>
<dbReference type="Gene3D" id="3.50.4.10">
    <property type="entry name" value="Hepatocyte Growth Factor"/>
    <property type="match status" value="1"/>
</dbReference>
<dbReference type="Proteomes" id="UP000230066">
    <property type="component" value="Unassembled WGS sequence"/>
</dbReference>
<keyword evidence="1" id="KW-0812">Transmembrane</keyword>
<feature type="transmembrane region" description="Helical" evidence="1">
    <location>
        <begin position="12"/>
        <end position="37"/>
    </location>
</feature>